<dbReference type="Pfam" id="PF17667">
    <property type="entry name" value="Pkinase_fungal"/>
    <property type="match status" value="1"/>
</dbReference>
<comment type="caution">
    <text evidence="3">The sequence shown here is derived from an EMBL/GenBank/DDBJ whole genome shotgun (WGS) entry which is preliminary data.</text>
</comment>
<feature type="domain" description="Protein kinase" evidence="2">
    <location>
        <begin position="123"/>
        <end position="526"/>
    </location>
</feature>
<sequence>MPEFHKDPFRNVAKQSSERKMYEPLIEALTPFLKQGWTLANTSDTPDPDSGFFDGHCIKPDITLYSDKKPSNENKCRARDMETFIEVKYEEKHDGFDDDIEELEKLAGEPRDTRGQLVTYLNAMQASQYRTHGFGVVIAAQRCHLLRHTHSGIEVTTRFNYTTSPYLATFLWRLSHASPAVRGIDDTFEPATSETATTILNAVGKPLWKVRVKDRYYYVSAEFTRNHHYPVGRGTRCFVAVDCETWQKCVLKDTWRVIGYHREGEVYKRLHDNSVRNIPTILAEADVPGATHSCGVLGPEWHFPKSGRTARQHQHYRIVLGVVGEPMTEFESTWELNNVVLHALQSHHDAVGKAKVDHRDVSVGNIIIVRHGYSQPATGMLIDWELSKYHEENEARVYEKTGTLQFTAARLLEEQPGVRTFADDLESFVLVYLWCAARYAPNTMTPRYRGQVLQRFDSQDSSAREAMLASGRLTAYRYKLSSPHLYSILEEILDRYKYRYFTPSRDPEENRRSQMIKDEIEKHDWMENALSKASEEKEWEDILDRSVDQEIELGKKDEPSSRKRKAMVSEYTAVSEQRVRQRGERGPIPQEEDNDSDGM</sequence>
<gene>
    <name evidence="3" type="ORF">BDP27DRAFT_1235624</name>
</gene>
<organism evidence="3 4">
    <name type="scientific">Rhodocollybia butyracea</name>
    <dbReference type="NCBI Taxonomy" id="206335"/>
    <lineage>
        <taxon>Eukaryota</taxon>
        <taxon>Fungi</taxon>
        <taxon>Dikarya</taxon>
        <taxon>Basidiomycota</taxon>
        <taxon>Agaricomycotina</taxon>
        <taxon>Agaricomycetes</taxon>
        <taxon>Agaricomycetidae</taxon>
        <taxon>Agaricales</taxon>
        <taxon>Marasmiineae</taxon>
        <taxon>Omphalotaceae</taxon>
        <taxon>Rhodocollybia</taxon>
    </lineage>
</organism>
<evidence type="ECO:0000313" key="3">
    <source>
        <dbReference type="EMBL" id="KAF9061222.1"/>
    </source>
</evidence>
<dbReference type="InterPro" id="IPR040976">
    <property type="entry name" value="Pkinase_fungal"/>
</dbReference>
<dbReference type="AlphaFoldDB" id="A0A9P5PDK5"/>
<dbReference type="Proteomes" id="UP000772434">
    <property type="component" value="Unassembled WGS sequence"/>
</dbReference>
<proteinExistence type="predicted"/>
<evidence type="ECO:0000256" key="1">
    <source>
        <dbReference type="SAM" id="MobiDB-lite"/>
    </source>
</evidence>
<dbReference type="Gene3D" id="1.10.510.10">
    <property type="entry name" value="Transferase(Phosphotransferase) domain 1"/>
    <property type="match status" value="1"/>
</dbReference>
<evidence type="ECO:0000259" key="2">
    <source>
        <dbReference type="PROSITE" id="PS50011"/>
    </source>
</evidence>
<feature type="region of interest" description="Disordered" evidence="1">
    <location>
        <begin position="548"/>
        <end position="599"/>
    </location>
</feature>
<keyword evidence="4" id="KW-1185">Reference proteome</keyword>
<dbReference type="PROSITE" id="PS50011">
    <property type="entry name" value="PROTEIN_KINASE_DOM"/>
    <property type="match status" value="1"/>
</dbReference>
<dbReference type="PANTHER" id="PTHR38248">
    <property type="entry name" value="FUNK1 6"/>
    <property type="match status" value="1"/>
</dbReference>
<dbReference type="InterPro" id="IPR011009">
    <property type="entry name" value="Kinase-like_dom_sf"/>
</dbReference>
<dbReference type="PANTHER" id="PTHR38248:SF2">
    <property type="entry name" value="FUNK1 11"/>
    <property type="match status" value="1"/>
</dbReference>
<feature type="compositionally biased region" description="Acidic residues" evidence="1">
    <location>
        <begin position="590"/>
        <end position="599"/>
    </location>
</feature>
<feature type="compositionally biased region" description="Basic and acidic residues" evidence="1">
    <location>
        <begin position="548"/>
        <end position="561"/>
    </location>
</feature>
<dbReference type="InterPro" id="IPR000719">
    <property type="entry name" value="Prot_kinase_dom"/>
</dbReference>
<protein>
    <recommendedName>
        <fullName evidence="2">Protein kinase domain-containing protein</fullName>
    </recommendedName>
</protein>
<dbReference type="GO" id="GO:0004672">
    <property type="term" value="F:protein kinase activity"/>
    <property type="evidence" value="ECO:0007669"/>
    <property type="project" value="InterPro"/>
</dbReference>
<dbReference type="EMBL" id="JADNRY010000210">
    <property type="protein sequence ID" value="KAF9061222.1"/>
    <property type="molecule type" value="Genomic_DNA"/>
</dbReference>
<reference evidence="3" key="1">
    <citation type="submission" date="2020-11" db="EMBL/GenBank/DDBJ databases">
        <authorList>
            <consortium name="DOE Joint Genome Institute"/>
            <person name="Ahrendt S."/>
            <person name="Riley R."/>
            <person name="Andreopoulos W."/>
            <person name="Labutti K."/>
            <person name="Pangilinan J."/>
            <person name="Ruiz-Duenas F.J."/>
            <person name="Barrasa J.M."/>
            <person name="Sanchez-Garcia M."/>
            <person name="Camarero S."/>
            <person name="Miyauchi S."/>
            <person name="Serrano A."/>
            <person name="Linde D."/>
            <person name="Babiker R."/>
            <person name="Drula E."/>
            <person name="Ayuso-Fernandez I."/>
            <person name="Pacheco R."/>
            <person name="Padilla G."/>
            <person name="Ferreira P."/>
            <person name="Barriuso J."/>
            <person name="Kellner H."/>
            <person name="Castanera R."/>
            <person name="Alfaro M."/>
            <person name="Ramirez L."/>
            <person name="Pisabarro A.G."/>
            <person name="Kuo A."/>
            <person name="Tritt A."/>
            <person name="Lipzen A."/>
            <person name="He G."/>
            <person name="Yan M."/>
            <person name="Ng V."/>
            <person name="Cullen D."/>
            <person name="Martin F."/>
            <person name="Rosso M.-N."/>
            <person name="Henrissat B."/>
            <person name="Hibbett D."/>
            <person name="Martinez A.T."/>
            <person name="Grigoriev I.V."/>
        </authorList>
    </citation>
    <scope>NUCLEOTIDE SEQUENCE</scope>
    <source>
        <strain evidence="3">AH 40177</strain>
    </source>
</reference>
<evidence type="ECO:0000313" key="4">
    <source>
        <dbReference type="Proteomes" id="UP000772434"/>
    </source>
</evidence>
<dbReference type="GO" id="GO:0005524">
    <property type="term" value="F:ATP binding"/>
    <property type="evidence" value="ECO:0007669"/>
    <property type="project" value="InterPro"/>
</dbReference>
<dbReference type="SUPFAM" id="SSF56112">
    <property type="entry name" value="Protein kinase-like (PK-like)"/>
    <property type="match status" value="1"/>
</dbReference>
<accession>A0A9P5PDK5</accession>
<dbReference type="OrthoDB" id="5592585at2759"/>
<name>A0A9P5PDK5_9AGAR</name>